<protein>
    <submittedName>
        <fullName evidence="1">Phosphoglycolate phosphatase</fullName>
    </submittedName>
</protein>
<sequence length="212" mass="22929">MPDILLFDLDGTLIDSAPGILDTFATALARAGIAPVVPLDQSLIGPPLHVILSRIAGIEDAGTVERLANFFREEYDSSGYLKTLVYPGIDETLRSLASSGSKMFIVTNKRIRPTLRILNMLDWTSLFAGIHALDSVSPVFASKAALIRWLLEKHDIPGQDACLIGDTPDDAQAAHENGLQFIGVSWGYGRFSPDVLRDLVVLDNAAAIARLC</sequence>
<dbReference type="GO" id="GO:0004713">
    <property type="term" value="F:protein tyrosine kinase activity"/>
    <property type="evidence" value="ECO:0007669"/>
    <property type="project" value="TreeGrafter"/>
</dbReference>
<dbReference type="Pfam" id="PF13419">
    <property type="entry name" value="HAD_2"/>
    <property type="match status" value="1"/>
</dbReference>
<dbReference type="InterPro" id="IPR041492">
    <property type="entry name" value="HAD_2"/>
</dbReference>
<organism evidence="1 2">
    <name type="scientific">Thiobaca trueperi</name>
    <dbReference type="NCBI Taxonomy" id="127458"/>
    <lineage>
        <taxon>Bacteria</taxon>
        <taxon>Pseudomonadati</taxon>
        <taxon>Pseudomonadota</taxon>
        <taxon>Gammaproteobacteria</taxon>
        <taxon>Chromatiales</taxon>
        <taxon>Chromatiaceae</taxon>
        <taxon>Thiobaca</taxon>
    </lineage>
</organism>
<dbReference type="SFLD" id="SFLDG01129">
    <property type="entry name" value="C1.5:_HAD__Beta-PGM__Phosphata"/>
    <property type="match status" value="1"/>
</dbReference>
<name>A0A4R3MUR6_9GAMM</name>
<evidence type="ECO:0000313" key="2">
    <source>
        <dbReference type="Proteomes" id="UP000295717"/>
    </source>
</evidence>
<dbReference type="SUPFAM" id="SSF56784">
    <property type="entry name" value="HAD-like"/>
    <property type="match status" value="1"/>
</dbReference>
<dbReference type="InterPro" id="IPR023198">
    <property type="entry name" value="PGP-like_dom2"/>
</dbReference>
<dbReference type="AlphaFoldDB" id="A0A4R3MUR6"/>
<dbReference type="Gene3D" id="3.40.50.1000">
    <property type="entry name" value="HAD superfamily/HAD-like"/>
    <property type="match status" value="1"/>
</dbReference>
<dbReference type="EMBL" id="SMAO01000006">
    <property type="protein sequence ID" value="TCT20218.1"/>
    <property type="molecule type" value="Genomic_DNA"/>
</dbReference>
<keyword evidence="2" id="KW-1185">Reference proteome</keyword>
<dbReference type="RefSeq" id="WP_165903427.1">
    <property type="nucleotide sequence ID" value="NZ_SMAO01000006.1"/>
</dbReference>
<dbReference type="PANTHER" id="PTHR43434:SF20">
    <property type="entry name" value="5'-NUCLEOTIDASE"/>
    <property type="match status" value="1"/>
</dbReference>
<reference evidence="1 2" key="1">
    <citation type="submission" date="2019-03" db="EMBL/GenBank/DDBJ databases">
        <title>Genomic Encyclopedia of Type Strains, Phase IV (KMG-IV): sequencing the most valuable type-strain genomes for metagenomic binning, comparative biology and taxonomic classification.</title>
        <authorList>
            <person name="Goeker M."/>
        </authorList>
    </citation>
    <scope>NUCLEOTIDE SEQUENCE [LARGE SCALE GENOMIC DNA]</scope>
    <source>
        <strain evidence="1 2">DSM 13587</strain>
    </source>
</reference>
<dbReference type="SFLD" id="SFLDS00003">
    <property type="entry name" value="Haloacid_Dehalogenase"/>
    <property type="match status" value="1"/>
</dbReference>
<dbReference type="InterPro" id="IPR023214">
    <property type="entry name" value="HAD_sf"/>
</dbReference>
<proteinExistence type="predicted"/>
<dbReference type="GO" id="GO:0005829">
    <property type="term" value="C:cytosol"/>
    <property type="evidence" value="ECO:0007669"/>
    <property type="project" value="TreeGrafter"/>
</dbReference>
<dbReference type="InterPro" id="IPR036412">
    <property type="entry name" value="HAD-like_sf"/>
</dbReference>
<comment type="caution">
    <text evidence="1">The sequence shown here is derived from an EMBL/GenBank/DDBJ whole genome shotgun (WGS) entry which is preliminary data.</text>
</comment>
<gene>
    <name evidence="1" type="ORF">EDC35_106145</name>
</gene>
<dbReference type="PANTHER" id="PTHR43434">
    <property type="entry name" value="PHOSPHOGLYCOLATE PHOSPHATASE"/>
    <property type="match status" value="1"/>
</dbReference>
<dbReference type="Proteomes" id="UP000295717">
    <property type="component" value="Unassembled WGS sequence"/>
</dbReference>
<evidence type="ECO:0000313" key="1">
    <source>
        <dbReference type="EMBL" id="TCT20218.1"/>
    </source>
</evidence>
<dbReference type="Gene3D" id="1.10.150.240">
    <property type="entry name" value="Putative phosphatase, domain 2"/>
    <property type="match status" value="1"/>
</dbReference>
<accession>A0A4R3MUR6</accession>
<dbReference type="InterPro" id="IPR050155">
    <property type="entry name" value="HAD-like_hydrolase_sf"/>
</dbReference>